<dbReference type="SUPFAM" id="SSF56507">
    <property type="entry name" value="Methionine synthase activation domain-like"/>
    <property type="match status" value="1"/>
</dbReference>
<dbReference type="InterPro" id="IPR037010">
    <property type="entry name" value="VitB12-dep_Met_synth_activ_sf"/>
</dbReference>
<dbReference type="Gene3D" id="3.40.109.40">
    <property type="match status" value="1"/>
</dbReference>
<reference evidence="1" key="1">
    <citation type="submission" date="2016-04" db="EMBL/GenBank/DDBJ databases">
        <authorList>
            <person name="Evans L.H."/>
            <person name="Alamgir A."/>
            <person name="Owens N."/>
            <person name="Weber N.D."/>
            <person name="Virtaneva K."/>
            <person name="Barbian K."/>
            <person name="Babar A."/>
            <person name="Rosenke K."/>
        </authorList>
    </citation>
    <scope>NUCLEOTIDE SEQUENCE</scope>
    <source>
        <strain evidence="1">86</strain>
    </source>
</reference>
<gene>
    <name evidence="1" type="ORF">KL86CLO1_10848</name>
</gene>
<dbReference type="EMBL" id="FLUN01000001">
    <property type="protein sequence ID" value="SBV96967.1"/>
    <property type="molecule type" value="Genomic_DNA"/>
</dbReference>
<protein>
    <submittedName>
        <fullName evidence="1">Vitamin B12 dependent methionine synthase, activation domain protein</fullName>
    </submittedName>
</protein>
<dbReference type="GO" id="GO:0008705">
    <property type="term" value="F:methionine synthase activity"/>
    <property type="evidence" value="ECO:0007669"/>
    <property type="project" value="InterPro"/>
</dbReference>
<sequence length="219" mass="23655">MELNMEEALRYLGVQPPIPEDLRREACTVASRLTAALRPRFLYRVFPLVHEEGQIVLTGAGVALTGRSARKMLATCDQAALLACTLGSAFDALLRTEQARDMAKAVILDACGSAWVEAGCDEAEREISARLPGRYLTDRFSPGYGDLPLSLQPGLCTALDAPRRLGVTVTESLLLNPVKTVTAVIGLSDEPQQARIRGCAYCSMRETCALRKGGKSCAR</sequence>
<accession>A0A212JBY9</accession>
<dbReference type="InterPro" id="IPR017342">
    <property type="entry name" value="S-AdoMet-dep_Met_synth_prd"/>
</dbReference>
<organism evidence="1">
    <name type="scientific">uncultured Eubacteriales bacterium</name>
    <dbReference type="NCBI Taxonomy" id="172733"/>
    <lineage>
        <taxon>Bacteria</taxon>
        <taxon>Bacillati</taxon>
        <taxon>Bacillota</taxon>
        <taxon>Clostridia</taxon>
        <taxon>Eubacteriales</taxon>
        <taxon>environmental samples</taxon>
    </lineage>
</organism>
<dbReference type="PIRSF" id="PIRSF037984">
    <property type="entry name" value="Met_synth_TM0269_prd"/>
    <property type="match status" value="1"/>
</dbReference>
<name>A0A212JBY9_9FIRM</name>
<proteinExistence type="predicted"/>
<dbReference type="AlphaFoldDB" id="A0A212JBY9"/>
<evidence type="ECO:0000313" key="1">
    <source>
        <dbReference type="EMBL" id="SBV96967.1"/>
    </source>
</evidence>